<organism evidence="6 8">
    <name type="scientific">Rotaria socialis</name>
    <dbReference type="NCBI Taxonomy" id="392032"/>
    <lineage>
        <taxon>Eukaryota</taxon>
        <taxon>Metazoa</taxon>
        <taxon>Spiralia</taxon>
        <taxon>Gnathifera</taxon>
        <taxon>Rotifera</taxon>
        <taxon>Eurotatoria</taxon>
        <taxon>Bdelloidea</taxon>
        <taxon>Philodinida</taxon>
        <taxon>Philodinidae</taxon>
        <taxon>Rotaria</taxon>
    </lineage>
</organism>
<keyword evidence="9" id="KW-1185">Reference proteome</keyword>
<protein>
    <recommendedName>
        <fullName evidence="10">F-box domain-containing protein</fullName>
    </recommendedName>
</protein>
<evidence type="ECO:0000313" key="6">
    <source>
        <dbReference type="EMBL" id="CAF4550252.1"/>
    </source>
</evidence>
<dbReference type="SUPFAM" id="SSF52047">
    <property type="entry name" value="RNI-like"/>
    <property type="match status" value="1"/>
</dbReference>
<proteinExistence type="predicted"/>
<dbReference type="EMBL" id="CAJOBP010004157">
    <property type="protein sequence ID" value="CAF4431496.1"/>
    <property type="molecule type" value="Genomic_DNA"/>
</dbReference>
<dbReference type="Gene3D" id="3.80.10.10">
    <property type="entry name" value="Ribonuclease Inhibitor"/>
    <property type="match status" value="1"/>
</dbReference>
<dbReference type="Proteomes" id="UP000663872">
    <property type="component" value="Unassembled WGS sequence"/>
</dbReference>
<comment type="caution">
    <text evidence="6">The sequence shown here is derived from an EMBL/GenBank/DDBJ whole genome shotgun (WGS) entry which is preliminary data.</text>
</comment>
<dbReference type="OrthoDB" id="10073336at2759"/>
<dbReference type="Proteomes" id="UP000663873">
    <property type="component" value="Unassembled WGS sequence"/>
</dbReference>
<dbReference type="EMBL" id="CAJOBR010008142">
    <property type="protein sequence ID" value="CAF4874735.1"/>
    <property type="molecule type" value="Genomic_DNA"/>
</dbReference>
<evidence type="ECO:0000313" key="2">
    <source>
        <dbReference type="EMBL" id="CAF3204877.1"/>
    </source>
</evidence>
<dbReference type="Proteomes" id="UP000663825">
    <property type="component" value="Unassembled WGS sequence"/>
</dbReference>
<evidence type="ECO:0000313" key="4">
    <source>
        <dbReference type="EMBL" id="CAF3589695.1"/>
    </source>
</evidence>
<dbReference type="Proteomes" id="UP000663848">
    <property type="component" value="Unassembled WGS sequence"/>
</dbReference>
<dbReference type="Proteomes" id="UP000663851">
    <property type="component" value="Unassembled WGS sequence"/>
</dbReference>
<name>A0A820YK43_9BILA</name>
<sequence length="624" mass="72853">MEASKRAYSPIHSTSTTSKKQRSKLRHSLVTDKLYEPSSFAIDLSTDSETFITKFEDLSDDLIYEIFDHLVWIEILRSFFELNKRFSTLTKLYPSPMIVHRFPVPKETFEAECDLMMILQQHQLRSIHVVGSTNINTLFSTCCIDSSFHRLESVTLEDVAPALVLPVLSELQKLPSICRLSLEIDNILIEPPDMSLVYQTLLNFKSLKYLKISMTDTFSDDSPYIYIQSTLNQEPINLEYLVINHLIYINEILPIIKHTPKLYHLCLQSLNRPNEPLEKVRSKIPKLTSLTRLIIQDSAMTVNDLETLLNAFDCQLQTLKIKTRSYSSFLIDEQWGKLMNTKLSNLRVFNIRLCESESEESNIFDEDDAENEAFIQSSINFVCDSFWYDHGWTARIRISMFSIQSEFRRTKLYDAADNPQTDHKLRRMIHFDNEHHYLNRNLLSSSYSMILDDNLQSIWKNYFSNCTANVSYLPIKQLTIDCQNLLILDLIMILKRLPHVTFLTINSESISEFEDGNNESTNVEDRFDNIEQLEINIRIHWERFTRLMNFFPNLINLYVYCCCNDEIVDAIRGSFSLDDLAGAEYIRRVELIKMKEEEEQNDRNSFSASIESKCELLLSTIRKS</sequence>
<evidence type="ECO:0008006" key="10">
    <source>
        <dbReference type="Google" id="ProtNLM"/>
    </source>
</evidence>
<accession>A0A820YK43</accession>
<dbReference type="AlphaFoldDB" id="A0A820YK43"/>
<dbReference type="EMBL" id="CAJOBO010005751">
    <property type="protein sequence ID" value="CAF4550252.1"/>
    <property type="molecule type" value="Genomic_DNA"/>
</dbReference>
<dbReference type="EMBL" id="CAJNYD010004329">
    <property type="protein sequence ID" value="CAF3589695.1"/>
    <property type="molecule type" value="Genomic_DNA"/>
</dbReference>
<dbReference type="EMBL" id="CAJNYT010002995">
    <property type="protein sequence ID" value="CAF3516465.1"/>
    <property type="molecule type" value="Genomic_DNA"/>
</dbReference>
<dbReference type="InterPro" id="IPR032675">
    <property type="entry name" value="LRR_dom_sf"/>
</dbReference>
<evidence type="ECO:0000313" key="8">
    <source>
        <dbReference type="Proteomes" id="UP000663851"/>
    </source>
</evidence>
<evidence type="ECO:0000313" key="9">
    <source>
        <dbReference type="Proteomes" id="UP000663873"/>
    </source>
</evidence>
<evidence type="ECO:0000313" key="7">
    <source>
        <dbReference type="EMBL" id="CAF4874735.1"/>
    </source>
</evidence>
<dbReference type="Proteomes" id="UP000663833">
    <property type="component" value="Unassembled WGS sequence"/>
</dbReference>
<gene>
    <name evidence="3" type="ORF">GRG538_LOCUS18496</name>
    <name evidence="6" type="ORF">HFQ381_LOCUS30836</name>
    <name evidence="4" type="ORF">LUA448_LOCUS29876</name>
    <name evidence="7" type="ORF">QYT958_LOCUS28911</name>
    <name evidence="2" type="ORF">TIS948_LOCUS12810</name>
    <name evidence="5" type="ORF">UJA718_LOCUS21363</name>
</gene>
<feature type="region of interest" description="Disordered" evidence="1">
    <location>
        <begin position="1"/>
        <end position="24"/>
    </location>
</feature>
<evidence type="ECO:0000313" key="3">
    <source>
        <dbReference type="EMBL" id="CAF3516465.1"/>
    </source>
</evidence>
<evidence type="ECO:0000256" key="1">
    <source>
        <dbReference type="SAM" id="MobiDB-lite"/>
    </source>
</evidence>
<evidence type="ECO:0000313" key="5">
    <source>
        <dbReference type="EMBL" id="CAF4431496.1"/>
    </source>
</evidence>
<dbReference type="EMBL" id="CAJNXB010001956">
    <property type="protein sequence ID" value="CAF3204877.1"/>
    <property type="molecule type" value="Genomic_DNA"/>
</dbReference>
<reference evidence="6" key="1">
    <citation type="submission" date="2021-02" db="EMBL/GenBank/DDBJ databases">
        <authorList>
            <person name="Nowell W R."/>
        </authorList>
    </citation>
    <scope>NUCLEOTIDE SEQUENCE</scope>
</reference>